<sequence length="143" mass="16107">MFVLDAAFKQILFTYIAVHIVHHTPISVVAEFSFESELFMMICQGMNAVVVICPAVVIAEKKIALSFVFALRSCVAFQILSHQLVSFCKITLMFCISSSHEGLRIILFLFSRTQHKIEMDKRDGQFGPQPMGVPPPQQMSRVV</sequence>
<name>A0AAD8HJN3_9APIA</name>
<dbReference type="Proteomes" id="UP001237642">
    <property type="component" value="Unassembled WGS sequence"/>
</dbReference>
<gene>
    <name evidence="2" type="ORF">POM88_033606</name>
</gene>
<comment type="caution">
    <text evidence="2">The sequence shown here is derived from an EMBL/GenBank/DDBJ whole genome shotgun (WGS) entry which is preliminary data.</text>
</comment>
<evidence type="ECO:0000256" key="1">
    <source>
        <dbReference type="SAM" id="MobiDB-lite"/>
    </source>
</evidence>
<dbReference type="EMBL" id="JAUIZM010000008">
    <property type="protein sequence ID" value="KAK1367514.1"/>
    <property type="molecule type" value="Genomic_DNA"/>
</dbReference>
<reference evidence="2" key="2">
    <citation type="submission" date="2023-05" db="EMBL/GenBank/DDBJ databases">
        <authorList>
            <person name="Schelkunov M.I."/>
        </authorList>
    </citation>
    <scope>NUCLEOTIDE SEQUENCE</scope>
    <source>
        <strain evidence="2">Hsosn_3</strain>
        <tissue evidence="2">Leaf</tissue>
    </source>
</reference>
<organism evidence="2 3">
    <name type="scientific">Heracleum sosnowskyi</name>
    <dbReference type="NCBI Taxonomy" id="360622"/>
    <lineage>
        <taxon>Eukaryota</taxon>
        <taxon>Viridiplantae</taxon>
        <taxon>Streptophyta</taxon>
        <taxon>Embryophyta</taxon>
        <taxon>Tracheophyta</taxon>
        <taxon>Spermatophyta</taxon>
        <taxon>Magnoliopsida</taxon>
        <taxon>eudicotyledons</taxon>
        <taxon>Gunneridae</taxon>
        <taxon>Pentapetalae</taxon>
        <taxon>asterids</taxon>
        <taxon>campanulids</taxon>
        <taxon>Apiales</taxon>
        <taxon>Apiaceae</taxon>
        <taxon>Apioideae</taxon>
        <taxon>apioid superclade</taxon>
        <taxon>Tordylieae</taxon>
        <taxon>Tordyliinae</taxon>
        <taxon>Heracleum</taxon>
    </lineage>
</organism>
<dbReference type="AlphaFoldDB" id="A0AAD8HJN3"/>
<feature type="region of interest" description="Disordered" evidence="1">
    <location>
        <begin position="121"/>
        <end position="143"/>
    </location>
</feature>
<reference evidence="2" key="1">
    <citation type="submission" date="2023-02" db="EMBL/GenBank/DDBJ databases">
        <title>Genome of toxic invasive species Heracleum sosnowskyi carries increased number of genes despite the absence of recent whole-genome duplications.</title>
        <authorList>
            <person name="Schelkunov M."/>
            <person name="Shtratnikova V."/>
            <person name="Makarenko M."/>
            <person name="Klepikova A."/>
            <person name="Omelchenko D."/>
            <person name="Novikova G."/>
            <person name="Obukhova E."/>
            <person name="Bogdanov V."/>
            <person name="Penin A."/>
            <person name="Logacheva M."/>
        </authorList>
    </citation>
    <scope>NUCLEOTIDE SEQUENCE</scope>
    <source>
        <strain evidence="2">Hsosn_3</strain>
        <tissue evidence="2">Leaf</tissue>
    </source>
</reference>
<evidence type="ECO:0000313" key="2">
    <source>
        <dbReference type="EMBL" id="KAK1367514.1"/>
    </source>
</evidence>
<protein>
    <submittedName>
        <fullName evidence="2">Uncharacterized protein</fullName>
    </submittedName>
</protein>
<proteinExistence type="predicted"/>
<keyword evidence="3" id="KW-1185">Reference proteome</keyword>
<evidence type="ECO:0000313" key="3">
    <source>
        <dbReference type="Proteomes" id="UP001237642"/>
    </source>
</evidence>
<accession>A0AAD8HJN3</accession>